<evidence type="ECO:0000313" key="2">
    <source>
        <dbReference type="EMBL" id="TBU56261.1"/>
    </source>
</evidence>
<dbReference type="AlphaFoldDB" id="A0A4Q9PPL0"/>
<evidence type="ECO:0000313" key="3">
    <source>
        <dbReference type="Proteomes" id="UP000292082"/>
    </source>
</evidence>
<sequence length="102" mass="11345">MAKDCQVRLTTFSAGGDSRREVIVVIVHHGMLTGCQHWVRTRPFATYVIVRVCNLAACLSNAYDMPSHTSRRQAEAAHHSIGGHRRRQKMSAFQEPAASRGV</sequence>
<dbReference type="Proteomes" id="UP000292082">
    <property type="component" value="Unassembled WGS sequence"/>
</dbReference>
<proteinExistence type="predicted"/>
<reference evidence="2 3" key="1">
    <citation type="submission" date="2019-01" db="EMBL/GenBank/DDBJ databases">
        <title>Draft genome sequences of three monokaryotic isolates of the white-rot basidiomycete fungus Dichomitus squalens.</title>
        <authorList>
            <consortium name="DOE Joint Genome Institute"/>
            <person name="Lopez S.C."/>
            <person name="Andreopoulos B."/>
            <person name="Pangilinan J."/>
            <person name="Lipzen A."/>
            <person name="Riley R."/>
            <person name="Ahrendt S."/>
            <person name="Ng V."/>
            <person name="Barry K."/>
            <person name="Daum C."/>
            <person name="Grigoriev I.V."/>
            <person name="Hilden K.S."/>
            <person name="Makela M.R."/>
            <person name="de Vries R.P."/>
        </authorList>
    </citation>
    <scope>NUCLEOTIDE SEQUENCE [LARGE SCALE GENOMIC DNA]</scope>
    <source>
        <strain evidence="2 3">CBS 464.89</strain>
    </source>
</reference>
<dbReference type="EMBL" id="ML145154">
    <property type="protein sequence ID" value="TBU56261.1"/>
    <property type="molecule type" value="Genomic_DNA"/>
</dbReference>
<accession>A0A4Q9PPL0</accession>
<name>A0A4Q9PPL0_9APHY</name>
<feature type="region of interest" description="Disordered" evidence="1">
    <location>
        <begin position="70"/>
        <end position="102"/>
    </location>
</feature>
<protein>
    <submittedName>
        <fullName evidence="2">Uncharacterized protein</fullName>
    </submittedName>
</protein>
<keyword evidence="3" id="KW-1185">Reference proteome</keyword>
<organism evidence="2 3">
    <name type="scientific">Dichomitus squalens</name>
    <dbReference type="NCBI Taxonomy" id="114155"/>
    <lineage>
        <taxon>Eukaryota</taxon>
        <taxon>Fungi</taxon>
        <taxon>Dikarya</taxon>
        <taxon>Basidiomycota</taxon>
        <taxon>Agaricomycotina</taxon>
        <taxon>Agaricomycetes</taxon>
        <taxon>Polyporales</taxon>
        <taxon>Polyporaceae</taxon>
        <taxon>Dichomitus</taxon>
    </lineage>
</organism>
<evidence type="ECO:0000256" key="1">
    <source>
        <dbReference type="SAM" id="MobiDB-lite"/>
    </source>
</evidence>
<gene>
    <name evidence="2" type="ORF">BD310DRAFT_632148</name>
</gene>
<dbReference type="PROSITE" id="PS51257">
    <property type="entry name" value="PROKAR_LIPOPROTEIN"/>
    <property type="match status" value="1"/>
</dbReference>